<feature type="domain" description="Serine aminopeptidase S33" evidence="1">
    <location>
        <begin position="26"/>
        <end position="96"/>
    </location>
</feature>
<evidence type="ECO:0000313" key="2">
    <source>
        <dbReference type="EMBL" id="KAK9864904.1"/>
    </source>
</evidence>
<reference evidence="2 3" key="1">
    <citation type="journal article" date="2024" name="Nat. Commun.">
        <title>Phylogenomics reveals the evolutionary origins of lichenization in chlorophyte algae.</title>
        <authorList>
            <person name="Puginier C."/>
            <person name="Libourel C."/>
            <person name="Otte J."/>
            <person name="Skaloud P."/>
            <person name="Haon M."/>
            <person name="Grisel S."/>
            <person name="Petersen M."/>
            <person name="Berrin J.G."/>
            <person name="Delaux P.M."/>
            <person name="Dal Grande F."/>
            <person name="Keller J."/>
        </authorList>
    </citation>
    <scope>NUCLEOTIDE SEQUENCE [LARGE SCALE GENOMIC DNA]</scope>
    <source>
        <strain evidence="2 3">SAG 2523</strain>
    </source>
</reference>
<sequence>MSAETKVHFTNADQQQLVGLLQEAGSKEVCILCHGFADTKEGGFLPGLAAALAAEGQSSLRFDFSGNGESEGEFVYAGYWKEAEDLRAAVQWLKQQGRPTVGIAGTGSD</sequence>
<dbReference type="Proteomes" id="UP001485043">
    <property type="component" value="Unassembled WGS sequence"/>
</dbReference>
<organism evidence="2 3">
    <name type="scientific">Apatococcus fuscideae</name>
    <dbReference type="NCBI Taxonomy" id="2026836"/>
    <lineage>
        <taxon>Eukaryota</taxon>
        <taxon>Viridiplantae</taxon>
        <taxon>Chlorophyta</taxon>
        <taxon>core chlorophytes</taxon>
        <taxon>Trebouxiophyceae</taxon>
        <taxon>Chlorellales</taxon>
        <taxon>Chlorellaceae</taxon>
        <taxon>Apatococcus</taxon>
    </lineage>
</organism>
<comment type="caution">
    <text evidence="2">The sequence shown here is derived from an EMBL/GenBank/DDBJ whole genome shotgun (WGS) entry which is preliminary data.</text>
</comment>
<dbReference type="Pfam" id="PF12146">
    <property type="entry name" value="Hydrolase_4"/>
    <property type="match status" value="1"/>
</dbReference>
<proteinExistence type="predicted"/>
<dbReference type="AlphaFoldDB" id="A0AAW1T5S7"/>
<dbReference type="EMBL" id="JALJOV010000304">
    <property type="protein sequence ID" value="KAK9864904.1"/>
    <property type="molecule type" value="Genomic_DNA"/>
</dbReference>
<evidence type="ECO:0000259" key="1">
    <source>
        <dbReference type="Pfam" id="PF12146"/>
    </source>
</evidence>
<evidence type="ECO:0000313" key="3">
    <source>
        <dbReference type="Proteomes" id="UP001485043"/>
    </source>
</evidence>
<keyword evidence="3" id="KW-1185">Reference proteome</keyword>
<dbReference type="Gene3D" id="3.40.50.1820">
    <property type="entry name" value="alpha/beta hydrolase"/>
    <property type="match status" value="1"/>
</dbReference>
<name>A0AAW1T5S7_9CHLO</name>
<gene>
    <name evidence="2" type="ORF">WJX84_005093</name>
</gene>
<dbReference type="InterPro" id="IPR022742">
    <property type="entry name" value="Hydrolase_4"/>
</dbReference>
<dbReference type="InterPro" id="IPR029058">
    <property type="entry name" value="AB_hydrolase_fold"/>
</dbReference>
<protein>
    <recommendedName>
        <fullName evidence="1">Serine aminopeptidase S33 domain-containing protein</fullName>
    </recommendedName>
</protein>
<dbReference type="SUPFAM" id="SSF53474">
    <property type="entry name" value="alpha/beta-Hydrolases"/>
    <property type="match status" value="1"/>
</dbReference>
<accession>A0AAW1T5S7</accession>